<dbReference type="SUPFAM" id="SSF53335">
    <property type="entry name" value="S-adenosyl-L-methionine-dependent methyltransferases"/>
    <property type="match status" value="1"/>
</dbReference>
<dbReference type="EMBL" id="JAHKKG010000021">
    <property type="protein sequence ID" value="MBU2670576.1"/>
    <property type="molecule type" value="Genomic_DNA"/>
</dbReference>
<dbReference type="Proteomes" id="UP001519654">
    <property type="component" value="Unassembled WGS sequence"/>
</dbReference>
<dbReference type="Gene3D" id="3.40.50.150">
    <property type="entry name" value="Vaccinia Virus protein VP39"/>
    <property type="match status" value="1"/>
</dbReference>
<accession>A0ABS5Z4W2</accession>
<evidence type="ECO:0000313" key="2">
    <source>
        <dbReference type="Proteomes" id="UP001519654"/>
    </source>
</evidence>
<evidence type="ECO:0000313" key="1">
    <source>
        <dbReference type="EMBL" id="MBU2670576.1"/>
    </source>
</evidence>
<name>A0ABS5Z4W2_9ACTN</name>
<protein>
    <submittedName>
        <fullName evidence="1">Class I SAM-dependent methyltransferase</fullName>
    </submittedName>
</protein>
<sequence length="193" mass="20861">MARDWIRWHDEYEVPGSSLARRLEVVRGFLRPLLPAPRRVISMCAGDGRDVLPLLPPGSPAVLVEQDPELADRARRAAPDGVTVVTGDAGITDPYAAVAPADVLLACGVFGNITDADVGRTIAALPALLAPGSTVVWTRAGDSPVRDLFVTNGFEELAYCEPHDARFRVGVHRLTRDPSPFVAGLRMFHFVEV</sequence>
<dbReference type="RefSeq" id="WP_215795809.1">
    <property type="nucleotide sequence ID" value="NZ_JAHKKG010000021.1"/>
</dbReference>
<proteinExistence type="predicted"/>
<gene>
    <name evidence="1" type="ORF">KOI35_44460</name>
</gene>
<reference evidence="1 2" key="1">
    <citation type="submission" date="2021-06" db="EMBL/GenBank/DDBJ databases">
        <title>Actinoplanes lichenicola sp. nov., and Actinoplanes ovalisporus sp. nov., isolated from lichen in Thailand.</title>
        <authorList>
            <person name="Saeng-In P."/>
            <person name="Kanchanasin P."/>
            <person name="Yuki M."/>
            <person name="Kudo T."/>
            <person name="Ohkuma M."/>
            <person name="Phongsopitanun W."/>
            <person name="Tanasupawat S."/>
        </authorList>
    </citation>
    <scope>NUCLEOTIDE SEQUENCE [LARGE SCALE GENOMIC DNA]</scope>
    <source>
        <strain evidence="1 2">NBRC 110975</strain>
    </source>
</reference>
<keyword evidence="1" id="KW-0808">Transferase</keyword>
<organism evidence="1 2">
    <name type="scientific">Paractinoplanes bogorensis</name>
    <dbReference type="NCBI Taxonomy" id="1610840"/>
    <lineage>
        <taxon>Bacteria</taxon>
        <taxon>Bacillati</taxon>
        <taxon>Actinomycetota</taxon>
        <taxon>Actinomycetes</taxon>
        <taxon>Micromonosporales</taxon>
        <taxon>Micromonosporaceae</taxon>
        <taxon>Paractinoplanes</taxon>
    </lineage>
</organism>
<comment type="caution">
    <text evidence="1">The sequence shown here is derived from an EMBL/GenBank/DDBJ whole genome shotgun (WGS) entry which is preliminary data.</text>
</comment>
<dbReference type="GO" id="GO:0032259">
    <property type="term" value="P:methylation"/>
    <property type="evidence" value="ECO:0007669"/>
    <property type="project" value="UniProtKB-KW"/>
</dbReference>
<keyword evidence="1" id="KW-0489">Methyltransferase</keyword>
<dbReference type="GO" id="GO:0008168">
    <property type="term" value="F:methyltransferase activity"/>
    <property type="evidence" value="ECO:0007669"/>
    <property type="project" value="UniProtKB-KW"/>
</dbReference>
<keyword evidence="2" id="KW-1185">Reference proteome</keyword>
<dbReference type="InterPro" id="IPR029063">
    <property type="entry name" value="SAM-dependent_MTases_sf"/>
</dbReference>